<keyword evidence="3" id="KW-1185">Reference proteome</keyword>
<evidence type="ECO:0000259" key="1">
    <source>
        <dbReference type="Pfam" id="PF20720"/>
    </source>
</evidence>
<evidence type="ECO:0000313" key="3">
    <source>
        <dbReference type="Proteomes" id="UP000683360"/>
    </source>
</evidence>
<dbReference type="Pfam" id="PF20720">
    <property type="entry name" value="nSTAND3"/>
    <property type="match status" value="1"/>
</dbReference>
<protein>
    <recommendedName>
        <fullName evidence="1">Novel STAND NTPase 3 domain-containing protein</fullName>
    </recommendedName>
</protein>
<name>A0A8S3V9B3_MYTED</name>
<dbReference type="Proteomes" id="UP000683360">
    <property type="component" value="Unassembled WGS sequence"/>
</dbReference>
<evidence type="ECO:0000313" key="2">
    <source>
        <dbReference type="EMBL" id="CAG2253810.1"/>
    </source>
</evidence>
<dbReference type="InterPro" id="IPR049050">
    <property type="entry name" value="nSTAND3"/>
</dbReference>
<reference evidence="2" key="1">
    <citation type="submission" date="2021-03" db="EMBL/GenBank/DDBJ databases">
        <authorList>
            <person name="Bekaert M."/>
        </authorList>
    </citation>
    <scope>NUCLEOTIDE SEQUENCE</scope>
</reference>
<sequence>MDNDIEPILETDIITKILEKIVSNNCVLLLEEPDCRKSTLLHKIASCSEDHLGYKFVPCIELSDIFNNQDESAQSAFVIDDIYGRFVFSFEKFMEWKSQEKRIKQLLDDGKVKLLIICSSATFLTETVLTLSLIKDYAVILPIRHMSPNTEEEYQLTDQINEVNKIRDSNPPAFYSLFFVSFEKDTFVGIC</sequence>
<proteinExistence type="predicted"/>
<organism evidence="2 3">
    <name type="scientific">Mytilus edulis</name>
    <name type="common">Blue mussel</name>
    <dbReference type="NCBI Taxonomy" id="6550"/>
    <lineage>
        <taxon>Eukaryota</taxon>
        <taxon>Metazoa</taxon>
        <taxon>Spiralia</taxon>
        <taxon>Lophotrochozoa</taxon>
        <taxon>Mollusca</taxon>
        <taxon>Bivalvia</taxon>
        <taxon>Autobranchia</taxon>
        <taxon>Pteriomorphia</taxon>
        <taxon>Mytilida</taxon>
        <taxon>Mytiloidea</taxon>
        <taxon>Mytilidae</taxon>
        <taxon>Mytilinae</taxon>
        <taxon>Mytilus</taxon>
    </lineage>
</organism>
<accession>A0A8S3V9B3</accession>
<gene>
    <name evidence="2" type="ORF">MEDL_65323</name>
</gene>
<dbReference type="AlphaFoldDB" id="A0A8S3V9B3"/>
<dbReference type="EMBL" id="CAJPWZ010003169">
    <property type="protein sequence ID" value="CAG2253810.1"/>
    <property type="molecule type" value="Genomic_DNA"/>
</dbReference>
<comment type="caution">
    <text evidence="2">The sequence shown here is derived from an EMBL/GenBank/DDBJ whole genome shotgun (WGS) entry which is preliminary data.</text>
</comment>
<feature type="domain" description="Novel STAND NTPase 3" evidence="1">
    <location>
        <begin position="10"/>
        <end position="132"/>
    </location>
</feature>